<dbReference type="HAMAP" id="MF_03057">
    <property type="entry name" value="SDHAF2"/>
    <property type="match status" value="1"/>
</dbReference>
<evidence type="ECO:0000256" key="3">
    <source>
        <dbReference type="ARBA" id="ARBA00023186"/>
    </source>
</evidence>
<comment type="function">
    <text evidence="4">Plays an essential role in the assembly of succinate dehydrogenase (SDH), an enzyme complex (also referred to as respiratory complex II) that is a component of both the tricarboxylic acid (TCA) cycle and the mitochondrial electron transport chain, and which couples the oxidation of succinate to fumarate with the reduction of ubiquinone (coenzyme Q) to ubiquinol. Required for flavinylation (covalent attachment of FAD) of the flavoprotein subunit of the SDH catalytic dimer.</text>
</comment>
<dbReference type="FunFam" id="1.10.150.250:FF:000002">
    <property type="entry name" value="Succinate dehydrogenase assembly factor 2, mitochondrial"/>
    <property type="match status" value="1"/>
</dbReference>
<dbReference type="SUPFAM" id="SSF109910">
    <property type="entry name" value="YgfY-like"/>
    <property type="match status" value="1"/>
</dbReference>
<dbReference type="GO" id="GO:0034553">
    <property type="term" value="P:mitochondrial respiratory chain complex II assembly"/>
    <property type="evidence" value="ECO:0007669"/>
    <property type="project" value="TreeGrafter"/>
</dbReference>
<reference evidence="5 6" key="1">
    <citation type="journal article" date="2023" name="Elife">
        <title>Identification of key yeast species and microbe-microbe interactions impacting larval growth of Drosophila in the wild.</title>
        <authorList>
            <person name="Mure A."/>
            <person name="Sugiura Y."/>
            <person name="Maeda R."/>
            <person name="Honda K."/>
            <person name="Sakurai N."/>
            <person name="Takahashi Y."/>
            <person name="Watada M."/>
            <person name="Katoh T."/>
            <person name="Gotoh A."/>
            <person name="Gotoh Y."/>
            <person name="Taniguchi I."/>
            <person name="Nakamura K."/>
            <person name="Hayashi T."/>
            <person name="Katayama T."/>
            <person name="Uemura T."/>
            <person name="Hattori Y."/>
        </authorList>
    </citation>
    <scope>NUCLEOTIDE SEQUENCE [LARGE SCALE GENOMIC DNA]</scope>
    <source>
        <strain evidence="5 6">PK-24</strain>
    </source>
</reference>
<comment type="subcellular location">
    <subcellularLocation>
        <location evidence="1 4">Mitochondrion matrix</location>
    </subcellularLocation>
</comment>
<keyword evidence="2 4" id="KW-0496">Mitochondrion</keyword>
<dbReference type="EMBL" id="BTGB01000001">
    <property type="protein sequence ID" value="GMM45014.1"/>
    <property type="molecule type" value="Genomic_DNA"/>
</dbReference>
<comment type="similarity">
    <text evidence="4">Belongs to the SDHAF2 family.</text>
</comment>
<dbReference type="InterPro" id="IPR028882">
    <property type="entry name" value="SDHAF2"/>
</dbReference>
<dbReference type="InterPro" id="IPR036714">
    <property type="entry name" value="SDH_sf"/>
</dbReference>
<sequence length="169" mass="19920">MMFRGRLGARGFHSSITRLAIKAPKADPIPINKKSSPQGFIQGQPVKNYYVDENNDVVIRVQPISREGESIEHLRKRLVYQSRKRGILETDLLLSRFAKKYLDSFDMEMLVEYDKLLDELDWDIYYWATKNYKITPLPEKWENSKVLKLLQEESKNSEREILRMPALDK</sequence>
<evidence type="ECO:0000256" key="4">
    <source>
        <dbReference type="HAMAP-Rule" id="MF_03057"/>
    </source>
</evidence>
<comment type="subunit">
    <text evidence="4">Interacts with the flavoprotein subunit within the SDH catalytic dimer.</text>
</comment>
<accession>A0AAV5R0P1</accession>
<evidence type="ECO:0000313" key="5">
    <source>
        <dbReference type="EMBL" id="GMM45014.1"/>
    </source>
</evidence>
<evidence type="ECO:0000256" key="2">
    <source>
        <dbReference type="ARBA" id="ARBA00023128"/>
    </source>
</evidence>
<protein>
    <recommendedName>
        <fullName evidence="4">Succinate dehydrogenase assembly factor 2, mitochondrial</fullName>
        <shortName evidence="4">SDH assembly factor 2</shortName>
        <shortName evidence="4">SDHAF2</shortName>
    </recommendedName>
</protein>
<dbReference type="GO" id="GO:0006099">
    <property type="term" value="P:tricarboxylic acid cycle"/>
    <property type="evidence" value="ECO:0007669"/>
    <property type="project" value="TreeGrafter"/>
</dbReference>
<dbReference type="GO" id="GO:0006121">
    <property type="term" value="P:mitochondrial electron transport, succinate to ubiquinone"/>
    <property type="evidence" value="ECO:0007669"/>
    <property type="project" value="UniProtKB-UniRule"/>
</dbReference>
<proteinExistence type="inferred from homology"/>
<keyword evidence="6" id="KW-1185">Reference proteome</keyword>
<evidence type="ECO:0000313" key="6">
    <source>
        <dbReference type="Proteomes" id="UP001378960"/>
    </source>
</evidence>
<dbReference type="Pfam" id="PF03937">
    <property type="entry name" value="Sdh5"/>
    <property type="match status" value="1"/>
</dbReference>
<evidence type="ECO:0000256" key="1">
    <source>
        <dbReference type="ARBA" id="ARBA00004305"/>
    </source>
</evidence>
<comment type="caution">
    <text evidence="5">The sequence shown here is derived from an EMBL/GenBank/DDBJ whole genome shotgun (WGS) entry which is preliminary data.</text>
</comment>
<dbReference type="AlphaFoldDB" id="A0AAV5R0P1"/>
<organism evidence="5 6">
    <name type="scientific">Pichia kluyveri</name>
    <name type="common">Yeast</name>
    <dbReference type="NCBI Taxonomy" id="36015"/>
    <lineage>
        <taxon>Eukaryota</taxon>
        <taxon>Fungi</taxon>
        <taxon>Dikarya</taxon>
        <taxon>Ascomycota</taxon>
        <taxon>Saccharomycotina</taxon>
        <taxon>Pichiomycetes</taxon>
        <taxon>Pichiales</taxon>
        <taxon>Pichiaceae</taxon>
        <taxon>Pichia</taxon>
    </lineage>
</organism>
<dbReference type="InterPro" id="IPR005631">
    <property type="entry name" value="SDH"/>
</dbReference>
<name>A0AAV5R0P1_PICKL</name>
<keyword evidence="3 4" id="KW-0143">Chaperone</keyword>
<dbReference type="PANTHER" id="PTHR12469">
    <property type="entry name" value="PROTEIN EMI5 HOMOLOG, MITOCHONDRIAL"/>
    <property type="match status" value="1"/>
</dbReference>
<dbReference type="Gene3D" id="1.10.150.250">
    <property type="entry name" value="Flavinator of succinate dehydrogenase"/>
    <property type="match status" value="1"/>
</dbReference>
<dbReference type="PANTHER" id="PTHR12469:SF2">
    <property type="entry name" value="SUCCINATE DEHYDROGENASE ASSEMBLY FACTOR 2, MITOCHONDRIAL"/>
    <property type="match status" value="1"/>
</dbReference>
<gene>
    <name evidence="5" type="ORF">DAPK24_015890</name>
</gene>
<dbReference type="Proteomes" id="UP001378960">
    <property type="component" value="Unassembled WGS sequence"/>
</dbReference>
<dbReference type="GO" id="GO:0005759">
    <property type="term" value="C:mitochondrial matrix"/>
    <property type="evidence" value="ECO:0007669"/>
    <property type="project" value="UniProtKB-SubCell"/>
</dbReference>